<sequence>MNMETLCEFDLGRYLYVTQMRLLMFMEPGKKGEQANSMTRLILCIPFSSSAIIICIESNESTGIECFRQQLARGLRKLLNSKRDREMWYDAALDARSKMQSGVIDDQYLVSKPYLTGIFNETLRLYRPVLSPPQGAMIAGRYIRGNMNVTTPTYRHKEVLLF</sequence>
<organism evidence="1 2">
    <name type="scientific">Pyrenophora teres f. teres</name>
    <dbReference type="NCBI Taxonomy" id="97479"/>
    <lineage>
        <taxon>Eukaryota</taxon>
        <taxon>Fungi</taxon>
        <taxon>Dikarya</taxon>
        <taxon>Ascomycota</taxon>
        <taxon>Pezizomycotina</taxon>
        <taxon>Dothideomycetes</taxon>
        <taxon>Pleosporomycetidae</taxon>
        <taxon>Pleosporales</taxon>
        <taxon>Pleosporineae</taxon>
        <taxon>Pleosporaceae</taxon>
        <taxon>Pyrenophora</taxon>
    </lineage>
</organism>
<accession>A0A6S6VZN0</accession>
<evidence type="ECO:0000313" key="1">
    <source>
        <dbReference type="EMBL" id="CAE7030891.1"/>
    </source>
</evidence>
<proteinExistence type="predicted"/>
<evidence type="ECO:0000313" key="2">
    <source>
        <dbReference type="Proteomes" id="UP000472372"/>
    </source>
</evidence>
<name>A0A6S6VZN0_9PLEO</name>
<dbReference type="SUPFAM" id="SSF48264">
    <property type="entry name" value="Cytochrome P450"/>
    <property type="match status" value="1"/>
</dbReference>
<protein>
    <submittedName>
        <fullName evidence="1">Benzoate 4-monooxygenase cytochrome p450</fullName>
    </submittedName>
</protein>
<dbReference type="EMBL" id="HG992980">
    <property type="protein sequence ID" value="CAE7030891.1"/>
    <property type="molecule type" value="Genomic_DNA"/>
</dbReference>
<reference evidence="1" key="1">
    <citation type="submission" date="2021-02" db="EMBL/GenBank/DDBJ databases">
        <authorList>
            <person name="Syme A R."/>
            <person name="Syme A R."/>
            <person name="Moolhuijzen P."/>
        </authorList>
    </citation>
    <scope>NUCLEOTIDE SEQUENCE</scope>
    <source>
        <strain evidence="1">W1-1</strain>
    </source>
</reference>
<dbReference type="GO" id="GO:0020037">
    <property type="term" value="F:heme binding"/>
    <property type="evidence" value="ECO:0007669"/>
    <property type="project" value="InterPro"/>
</dbReference>
<dbReference type="Proteomes" id="UP000472372">
    <property type="component" value="Chromosome 4"/>
</dbReference>
<dbReference type="AlphaFoldDB" id="A0A6S6VZN0"/>
<dbReference type="GO" id="GO:0005506">
    <property type="term" value="F:iron ion binding"/>
    <property type="evidence" value="ECO:0007669"/>
    <property type="project" value="InterPro"/>
</dbReference>
<dbReference type="InterPro" id="IPR036396">
    <property type="entry name" value="Cyt_P450_sf"/>
</dbReference>
<dbReference type="GO" id="GO:0004497">
    <property type="term" value="F:monooxygenase activity"/>
    <property type="evidence" value="ECO:0007669"/>
    <property type="project" value="InterPro"/>
</dbReference>
<dbReference type="GO" id="GO:0016705">
    <property type="term" value="F:oxidoreductase activity, acting on paired donors, with incorporation or reduction of molecular oxygen"/>
    <property type="evidence" value="ECO:0007669"/>
    <property type="project" value="InterPro"/>
</dbReference>
<gene>
    <name evidence="1" type="ORF">PTTW11_04671</name>
</gene>